<dbReference type="Proteomes" id="UP000275078">
    <property type="component" value="Unassembled WGS sequence"/>
</dbReference>
<comment type="subcellular location">
    <subcellularLocation>
        <location evidence="1">Periplasm</location>
    </subcellularLocation>
</comment>
<dbReference type="EMBL" id="ML119658">
    <property type="protein sequence ID" value="RPA84637.1"/>
    <property type="molecule type" value="Genomic_DNA"/>
</dbReference>
<dbReference type="InterPro" id="IPR054364">
    <property type="entry name" value="Ca3427-like_PBP2"/>
</dbReference>
<dbReference type="PANTHER" id="PTHR30024">
    <property type="entry name" value="ALIPHATIC SULFONATES-BINDING PROTEIN-RELATED"/>
    <property type="match status" value="1"/>
</dbReference>
<dbReference type="Pfam" id="PF13379">
    <property type="entry name" value="NMT1_2"/>
    <property type="match status" value="1"/>
</dbReference>
<organism evidence="5 6">
    <name type="scientific">Ascobolus immersus RN42</name>
    <dbReference type="NCBI Taxonomy" id="1160509"/>
    <lineage>
        <taxon>Eukaryota</taxon>
        <taxon>Fungi</taxon>
        <taxon>Dikarya</taxon>
        <taxon>Ascomycota</taxon>
        <taxon>Pezizomycotina</taxon>
        <taxon>Pezizomycetes</taxon>
        <taxon>Pezizales</taxon>
        <taxon>Ascobolaceae</taxon>
        <taxon>Ascobolus</taxon>
    </lineage>
</organism>
<dbReference type="SUPFAM" id="SSF53850">
    <property type="entry name" value="Periplasmic binding protein-like II"/>
    <property type="match status" value="1"/>
</dbReference>
<evidence type="ECO:0000256" key="3">
    <source>
        <dbReference type="ARBA" id="ARBA00022729"/>
    </source>
</evidence>
<dbReference type="Pfam" id="PF22384">
    <property type="entry name" value="PBP2_Ca3427_like"/>
    <property type="match status" value="1"/>
</dbReference>
<gene>
    <name evidence="5" type="ORF">BJ508DRAFT_236181</name>
</gene>
<evidence type="ECO:0000313" key="5">
    <source>
        <dbReference type="EMBL" id="RPA84637.1"/>
    </source>
</evidence>
<keyword evidence="6" id="KW-1185">Reference proteome</keyword>
<sequence length="295" mass="32886">MSSTTSLKVGFVPEHFSTPLHFAQAYNYFTNHGLTVTLEPFTRGTGTLIEALRSQEIDIAIGLTEGFIAGLGKGEDSFRLVGSYVDTPLCWSISTGKNRDDITGVKDLKKGKIGISRNGSGSHIMSYVLAQQEGWLDEVKDGEEPFDFVVLGAFEDLRKGVNDKSADAFMWEIFTSKKYYDSGEIKKIGQIYTPWPSWHVVARKDLATSPEVKGFLEAVQEGINYFNEHKDEAVQFISTKMPYSEEDAREWLKTVKFSESVLRVKREVVEKTNDLLIKAKAVEGNVSTSGMVVDV</sequence>
<protein>
    <submittedName>
        <fullName evidence="5">Periplasmic binding protein-like II</fullName>
    </submittedName>
</protein>
<feature type="domain" description="Ca3427-like PBP 2" evidence="4">
    <location>
        <begin position="91"/>
        <end position="191"/>
    </location>
</feature>
<evidence type="ECO:0000256" key="2">
    <source>
        <dbReference type="ARBA" id="ARBA00010742"/>
    </source>
</evidence>
<dbReference type="GO" id="GO:0042597">
    <property type="term" value="C:periplasmic space"/>
    <property type="evidence" value="ECO:0007669"/>
    <property type="project" value="UniProtKB-SubCell"/>
</dbReference>
<dbReference type="CDD" id="cd13637">
    <property type="entry name" value="PBP2_Ca3427_like"/>
    <property type="match status" value="1"/>
</dbReference>
<evidence type="ECO:0000256" key="1">
    <source>
        <dbReference type="ARBA" id="ARBA00004418"/>
    </source>
</evidence>
<evidence type="ECO:0000259" key="4">
    <source>
        <dbReference type="Pfam" id="PF22384"/>
    </source>
</evidence>
<keyword evidence="3" id="KW-0732">Signal</keyword>
<comment type="similarity">
    <text evidence="2">Belongs to the bacterial solute-binding protein SsuA/TauA family.</text>
</comment>
<proteinExistence type="inferred from homology"/>
<dbReference type="Gene3D" id="3.40.190.10">
    <property type="entry name" value="Periplasmic binding protein-like II"/>
    <property type="match status" value="2"/>
</dbReference>
<name>A0A3N4IGS7_ASCIM</name>
<evidence type="ECO:0000313" key="6">
    <source>
        <dbReference type="Proteomes" id="UP000275078"/>
    </source>
</evidence>
<dbReference type="PANTHER" id="PTHR30024:SF47">
    <property type="entry name" value="TAURINE-BINDING PERIPLASMIC PROTEIN"/>
    <property type="match status" value="1"/>
</dbReference>
<dbReference type="OrthoDB" id="1363at2759"/>
<accession>A0A3N4IGS7</accession>
<dbReference type="AlphaFoldDB" id="A0A3N4IGS7"/>
<reference evidence="5 6" key="1">
    <citation type="journal article" date="2018" name="Nat. Ecol. Evol.">
        <title>Pezizomycetes genomes reveal the molecular basis of ectomycorrhizal truffle lifestyle.</title>
        <authorList>
            <person name="Murat C."/>
            <person name="Payen T."/>
            <person name="Noel B."/>
            <person name="Kuo A."/>
            <person name="Morin E."/>
            <person name="Chen J."/>
            <person name="Kohler A."/>
            <person name="Krizsan K."/>
            <person name="Balestrini R."/>
            <person name="Da Silva C."/>
            <person name="Montanini B."/>
            <person name="Hainaut M."/>
            <person name="Levati E."/>
            <person name="Barry K.W."/>
            <person name="Belfiori B."/>
            <person name="Cichocki N."/>
            <person name="Clum A."/>
            <person name="Dockter R.B."/>
            <person name="Fauchery L."/>
            <person name="Guy J."/>
            <person name="Iotti M."/>
            <person name="Le Tacon F."/>
            <person name="Lindquist E.A."/>
            <person name="Lipzen A."/>
            <person name="Malagnac F."/>
            <person name="Mello A."/>
            <person name="Molinier V."/>
            <person name="Miyauchi S."/>
            <person name="Poulain J."/>
            <person name="Riccioni C."/>
            <person name="Rubini A."/>
            <person name="Sitrit Y."/>
            <person name="Splivallo R."/>
            <person name="Traeger S."/>
            <person name="Wang M."/>
            <person name="Zifcakova L."/>
            <person name="Wipf D."/>
            <person name="Zambonelli A."/>
            <person name="Paolocci F."/>
            <person name="Nowrousian M."/>
            <person name="Ottonello S."/>
            <person name="Baldrian P."/>
            <person name="Spatafora J.W."/>
            <person name="Henrissat B."/>
            <person name="Nagy L.G."/>
            <person name="Aury J.M."/>
            <person name="Wincker P."/>
            <person name="Grigoriev I.V."/>
            <person name="Bonfante P."/>
            <person name="Martin F.M."/>
        </authorList>
    </citation>
    <scope>NUCLEOTIDE SEQUENCE [LARGE SCALE GENOMIC DNA]</scope>
    <source>
        <strain evidence="5 6">RN42</strain>
    </source>
</reference>